<name>A0A137NVI7_CONC2</name>
<gene>
    <name evidence="1" type="ORF">CONCODRAFT_11298</name>
</gene>
<keyword evidence="2" id="KW-1185">Reference proteome</keyword>
<protein>
    <submittedName>
        <fullName evidence="1">Uncharacterized protein</fullName>
    </submittedName>
</protein>
<dbReference type="EMBL" id="KQ964690">
    <property type="protein sequence ID" value="KXN66782.1"/>
    <property type="molecule type" value="Genomic_DNA"/>
</dbReference>
<dbReference type="Proteomes" id="UP000070444">
    <property type="component" value="Unassembled WGS sequence"/>
</dbReference>
<sequence>MMKNKASVTPLVPSMSKSEYIKTQINQTFTPSSSPSINSSKTKEFDDNSIIKYVIMPLCCASSFWLLTCGFCRFGMFHCICNMYHNSEK</sequence>
<reference evidence="1 2" key="1">
    <citation type="journal article" date="2015" name="Genome Biol. Evol.">
        <title>Phylogenomic analyses indicate that early fungi evolved digesting cell walls of algal ancestors of land plants.</title>
        <authorList>
            <person name="Chang Y."/>
            <person name="Wang S."/>
            <person name="Sekimoto S."/>
            <person name="Aerts A.L."/>
            <person name="Choi C."/>
            <person name="Clum A."/>
            <person name="LaButti K.M."/>
            <person name="Lindquist E.A."/>
            <person name="Yee Ngan C."/>
            <person name="Ohm R.A."/>
            <person name="Salamov A.A."/>
            <person name="Grigoriev I.V."/>
            <person name="Spatafora J.W."/>
            <person name="Berbee M.L."/>
        </authorList>
    </citation>
    <scope>NUCLEOTIDE SEQUENCE [LARGE SCALE GENOMIC DNA]</scope>
    <source>
        <strain evidence="1 2">NRRL 28638</strain>
    </source>
</reference>
<dbReference type="AlphaFoldDB" id="A0A137NVI7"/>
<accession>A0A137NVI7</accession>
<proteinExistence type="predicted"/>
<evidence type="ECO:0000313" key="1">
    <source>
        <dbReference type="EMBL" id="KXN66782.1"/>
    </source>
</evidence>
<evidence type="ECO:0000313" key="2">
    <source>
        <dbReference type="Proteomes" id="UP000070444"/>
    </source>
</evidence>
<organism evidence="1 2">
    <name type="scientific">Conidiobolus coronatus (strain ATCC 28846 / CBS 209.66 / NRRL 28638)</name>
    <name type="common">Delacroixia coronata</name>
    <dbReference type="NCBI Taxonomy" id="796925"/>
    <lineage>
        <taxon>Eukaryota</taxon>
        <taxon>Fungi</taxon>
        <taxon>Fungi incertae sedis</taxon>
        <taxon>Zoopagomycota</taxon>
        <taxon>Entomophthoromycotina</taxon>
        <taxon>Entomophthoromycetes</taxon>
        <taxon>Entomophthorales</taxon>
        <taxon>Ancylistaceae</taxon>
        <taxon>Conidiobolus</taxon>
    </lineage>
</organism>